<name>A0ACA9SEM6_9GLOM</name>
<accession>A0ACA9SEM6</accession>
<proteinExistence type="predicted"/>
<dbReference type="EMBL" id="CAJVQC010117509">
    <property type="protein sequence ID" value="CAG8837380.1"/>
    <property type="molecule type" value="Genomic_DNA"/>
</dbReference>
<sequence length="148" mass="16953">TLSKEIEKIEEELKEARSQQAKISQKSEETTIEDKALEKKPNPEDKLRMIIEKCKKQYFDNAYSDKSYIVFIEEADQGKNVMTAEKGKLLEEFKNFLSTSEDKAGLKAKAQDPNSIIIIATNNFDQIDPAVVRRGDWEKNLISTEPQP</sequence>
<comment type="caution">
    <text evidence="1">The sequence shown here is derived from an EMBL/GenBank/DDBJ whole genome shotgun (WGS) entry which is preliminary data.</text>
</comment>
<feature type="non-terminal residue" evidence="1">
    <location>
        <position position="1"/>
    </location>
</feature>
<protein>
    <submittedName>
        <fullName evidence="1">15565_t:CDS:1</fullName>
    </submittedName>
</protein>
<dbReference type="Proteomes" id="UP000789920">
    <property type="component" value="Unassembled WGS sequence"/>
</dbReference>
<evidence type="ECO:0000313" key="2">
    <source>
        <dbReference type="Proteomes" id="UP000789920"/>
    </source>
</evidence>
<keyword evidence="2" id="KW-1185">Reference proteome</keyword>
<evidence type="ECO:0000313" key="1">
    <source>
        <dbReference type="EMBL" id="CAG8837380.1"/>
    </source>
</evidence>
<gene>
    <name evidence="1" type="ORF">RPERSI_LOCUS30282</name>
</gene>
<feature type="non-terminal residue" evidence="1">
    <location>
        <position position="148"/>
    </location>
</feature>
<organism evidence="1 2">
    <name type="scientific">Racocetra persica</name>
    <dbReference type="NCBI Taxonomy" id="160502"/>
    <lineage>
        <taxon>Eukaryota</taxon>
        <taxon>Fungi</taxon>
        <taxon>Fungi incertae sedis</taxon>
        <taxon>Mucoromycota</taxon>
        <taxon>Glomeromycotina</taxon>
        <taxon>Glomeromycetes</taxon>
        <taxon>Diversisporales</taxon>
        <taxon>Gigasporaceae</taxon>
        <taxon>Racocetra</taxon>
    </lineage>
</organism>
<reference evidence="1" key="1">
    <citation type="submission" date="2021-06" db="EMBL/GenBank/DDBJ databases">
        <authorList>
            <person name="Kallberg Y."/>
            <person name="Tangrot J."/>
            <person name="Rosling A."/>
        </authorList>
    </citation>
    <scope>NUCLEOTIDE SEQUENCE</scope>
    <source>
        <strain evidence="1">MA461A</strain>
    </source>
</reference>